<gene>
    <name evidence="2" type="ORF">CRENBAI_013597</name>
</gene>
<dbReference type="EMBL" id="JAHHUM010003145">
    <property type="protein sequence ID" value="KAK5598360.1"/>
    <property type="molecule type" value="Genomic_DNA"/>
</dbReference>
<name>A0AAV9QRF0_9TELE</name>
<evidence type="ECO:0000313" key="3">
    <source>
        <dbReference type="Proteomes" id="UP001311232"/>
    </source>
</evidence>
<keyword evidence="3" id="KW-1185">Reference proteome</keyword>
<comment type="caution">
    <text evidence="2">The sequence shown here is derived from an EMBL/GenBank/DDBJ whole genome shotgun (WGS) entry which is preliminary data.</text>
</comment>
<feature type="region of interest" description="Disordered" evidence="1">
    <location>
        <begin position="1"/>
        <end position="22"/>
    </location>
</feature>
<feature type="non-terminal residue" evidence="2">
    <location>
        <position position="86"/>
    </location>
</feature>
<evidence type="ECO:0000313" key="2">
    <source>
        <dbReference type="EMBL" id="KAK5598360.1"/>
    </source>
</evidence>
<feature type="region of interest" description="Disordered" evidence="1">
    <location>
        <begin position="64"/>
        <end position="86"/>
    </location>
</feature>
<dbReference type="AlphaFoldDB" id="A0AAV9QRF0"/>
<protein>
    <submittedName>
        <fullName evidence="2">Uncharacterized protein</fullName>
    </submittedName>
</protein>
<accession>A0AAV9QRF0</accession>
<evidence type="ECO:0000256" key="1">
    <source>
        <dbReference type="SAM" id="MobiDB-lite"/>
    </source>
</evidence>
<reference evidence="2 3" key="1">
    <citation type="submission" date="2021-06" db="EMBL/GenBank/DDBJ databases">
        <authorList>
            <person name="Palmer J.M."/>
        </authorList>
    </citation>
    <scope>NUCLEOTIDE SEQUENCE [LARGE SCALE GENOMIC DNA]</scope>
    <source>
        <strain evidence="2 3">MEX-2019</strain>
        <tissue evidence="2">Muscle</tissue>
    </source>
</reference>
<proteinExistence type="predicted"/>
<organism evidence="2 3">
    <name type="scientific">Crenichthys baileyi</name>
    <name type="common">White River springfish</name>
    <dbReference type="NCBI Taxonomy" id="28760"/>
    <lineage>
        <taxon>Eukaryota</taxon>
        <taxon>Metazoa</taxon>
        <taxon>Chordata</taxon>
        <taxon>Craniata</taxon>
        <taxon>Vertebrata</taxon>
        <taxon>Euteleostomi</taxon>
        <taxon>Actinopterygii</taxon>
        <taxon>Neopterygii</taxon>
        <taxon>Teleostei</taxon>
        <taxon>Neoteleostei</taxon>
        <taxon>Acanthomorphata</taxon>
        <taxon>Ovalentaria</taxon>
        <taxon>Atherinomorphae</taxon>
        <taxon>Cyprinodontiformes</taxon>
        <taxon>Goodeidae</taxon>
        <taxon>Crenichthys</taxon>
    </lineage>
</organism>
<sequence>MGNAQTSSNSTGTPAASPSAALSQTLLSCRSLQPYCCDDDRTSEAAPDTLHPCRPGHVPMRLHASVPTSRCGDPVNAETASKVSRQ</sequence>
<dbReference type="Proteomes" id="UP001311232">
    <property type="component" value="Unassembled WGS sequence"/>
</dbReference>